<dbReference type="InterPro" id="IPR011051">
    <property type="entry name" value="RmlC_Cupin_sf"/>
</dbReference>
<dbReference type="PANTHER" id="PTHR21047">
    <property type="entry name" value="DTDP-6-DEOXY-D-GLUCOSE-3,5 EPIMERASE"/>
    <property type="match status" value="1"/>
</dbReference>
<dbReference type="GO" id="GO:0008830">
    <property type="term" value="F:dTDP-4-dehydrorhamnose 3,5-epimerase activity"/>
    <property type="evidence" value="ECO:0007669"/>
    <property type="project" value="UniProtKB-EC"/>
</dbReference>
<comment type="subunit">
    <text evidence="1">Homodimer.</text>
</comment>
<gene>
    <name evidence="2" type="primary">rfbC</name>
    <name evidence="2" type="ORF">ACFFJ8_03270</name>
</gene>
<dbReference type="PANTHER" id="PTHR21047:SF2">
    <property type="entry name" value="THYMIDINE DIPHOSPHO-4-KETO-RHAMNOSE 3,5-EPIMERASE"/>
    <property type="match status" value="1"/>
</dbReference>
<dbReference type="CDD" id="cd00438">
    <property type="entry name" value="cupin_RmlC"/>
    <property type="match status" value="1"/>
</dbReference>
<comment type="caution">
    <text evidence="2">The sequence shown here is derived from an EMBL/GenBank/DDBJ whole genome shotgun (WGS) entry which is preliminary data.</text>
</comment>
<dbReference type="NCBIfam" id="TIGR01221">
    <property type="entry name" value="rmlC"/>
    <property type="match status" value="1"/>
</dbReference>
<dbReference type="EMBL" id="JBHLVF010000008">
    <property type="protein sequence ID" value="MFC0390391.1"/>
    <property type="molecule type" value="Genomic_DNA"/>
</dbReference>
<sequence>MIFAEAALQGVYTIDLQPIDDDRGFFARTFCKKEFEAYGLHTDLVQCNLSNNRKSGTVRGMHYQLAPYEEVKLVQCVRGAIYDVVIDLRPSSATYLQWNAFELNEFNRRMLYIPEGFAHGFQTLQDETEVFYQMGNYYYPEASRGIRWNDPQFGIEWPLACEVISDKDQSYPEFNL</sequence>
<comment type="function">
    <text evidence="1">Catalyzes the epimerization of the C3' and C5'positions of dTDP-6-deoxy-D-xylo-4-hexulose, forming dTDP-6-deoxy-L-lyxo-4-hexulose.</text>
</comment>
<comment type="catalytic activity">
    <reaction evidence="1">
        <text>dTDP-4-dehydro-6-deoxy-alpha-D-glucose = dTDP-4-dehydro-beta-L-rhamnose</text>
        <dbReference type="Rhea" id="RHEA:16969"/>
        <dbReference type="ChEBI" id="CHEBI:57649"/>
        <dbReference type="ChEBI" id="CHEBI:62830"/>
        <dbReference type="EC" id="5.1.3.13"/>
    </reaction>
</comment>
<evidence type="ECO:0000313" key="3">
    <source>
        <dbReference type="Proteomes" id="UP001589818"/>
    </source>
</evidence>
<name>A0ABV6J3F1_9BACL</name>
<dbReference type="RefSeq" id="WP_204820024.1">
    <property type="nucleotide sequence ID" value="NZ_JANHOF010000024.1"/>
</dbReference>
<dbReference type="Pfam" id="PF00908">
    <property type="entry name" value="dTDP_sugar_isom"/>
    <property type="match status" value="1"/>
</dbReference>
<comment type="pathway">
    <text evidence="1">Carbohydrate biosynthesis; dTDP-L-rhamnose biosynthesis.</text>
</comment>
<accession>A0ABV6J3F1</accession>
<dbReference type="SUPFAM" id="SSF51182">
    <property type="entry name" value="RmlC-like cupins"/>
    <property type="match status" value="1"/>
</dbReference>
<evidence type="ECO:0000256" key="1">
    <source>
        <dbReference type="RuleBase" id="RU364069"/>
    </source>
</evidence>
<reference evidence="2 3" key="1">
    <citation type="submission" date="2024-09" db="EMBL/GenBank/DDBJ databases">
        <authorList>
            <person name="Sun Q."/>
            <person name="Mori K."/>
        </authorList>
    </citation>
    <scope>NUCLEOTIDE SEQUENCE [LARGE SCALE GENOMIC DNA]</scope>
    <source>
        <strain evidence="2 3">CCM 4839</strain>
    </source>
</reference>
<dbReference type="Gene3D" id="2.60.120.10">
    <property type="entry name" value="Jelly Rolls"/>
    <property type="match status" value="1"/>
</dbReference>
<keyword evidence="1 2" id="KW-0413">Isomerase</keyword>
<dbReference type="InterPro" id="IPR000888">
    <property type="entry name" value="RmlC-like"/>
</dbReference>
<dbReference type="Proteomes" id="UP001589818">
    <property type="component" value="Unassembled WGS sequence"/>
</dbReference>
<organism evidence="2 3">
    <name type="scientific">Paenibacillus mendelii</name>
    <dbReference type="NCBI Taxonomy" id="206163"/>
    <lineage>
        <taxon>Bacteria</taxon>
        <taxon>Bacillati</taxon>
        <taxon>Bacillota</taxon>
        <taxon>Bacilli</taxon>
        <taxon>Bacillales</taxon>
        <taxon>Paenibacillaceae</taxon>
        <taxon>Paenibacillus</taxon>
    </lineage>
</organism>
<dbReference type="InterPro" id="IPR014710">
    <property type="entry name" value="RmlC-like_jellyroll"/>
</dbReference>
<protein>
    <recommendedName>
        <fullName evidence="1">dTDP-4-dehydrorhamnose 3,5-epimerase</fullName>
        <ecNumber evidence="1">5.1.3.13</ecNumber>
    </recommendedName>
    <alternativeName>
        <fullName evidence="1">Thymidine diphospho-4-keto-rhamnose 3,5-epimerase</fullName>
    </alternativeName>
</protein>
<comment type="similarity">
    <text evidence="1">Belongs to the dTDP-4-dehydrorhamnose 3,5-epimerase family.</text>
</comment>
<dbReference type="EC" id="5.1.3.13" evidence="1"/>
<keyword evidence="3" id="KW-1185">Reference proteome</keyword>
<proteinExistence type="inferred from homology"/>
<evidence type="ECO:0000313" key="2">
    <source>
        <dbReference type="EMBL" id="MFC0390391.1"/>
    </source>
</evidence>